<keyword evidence="13" id="KW-0472">Membrane</keyword>
<dbReference type="PROSITE" id="PS00674">
    <property type="entry name" value="AAA"/>
    <property type="match status" value="1"/>
</dbReference>
<dbReference type="GO" id="GO:0005524">
    <property type="term" value="F:ATP binding"/>
    <property type="evidence" value="ECO:0007669"/>
    <property type="project" value="UniProtKB-KW"/>
</dbReference>
<reference evidence="16 17" key="1">
    <citation type="journal article" date="2019" name="Nat. Plants">
        <title>Stout camphor tree genome fills gaps in understanding of flowering plant genome evolution.</title>
        <authorList>
            <person name="Chaw S.M."/>
            <person name="Liu Y.C."/>
            <person name="Wu Y.W."/>
            <person name="Wang H.Y."/>
            <person name="Lin C.I."/>
            <person name="Wu C.S."/>
            <person name="Ke H.M."/>
            <person name="Chang L.Y."/>
            <person name="Hsu C.Y."/>
            <person name="Yang H.T."/>
            <person name="Sudianto E."/>
            <person name="Hsu M.H."/>
            <person name="Wu K.P."/>
            <person name="Wang L.N."/>
            <person name="Leebens-Mack J.H."/>
            <person name="Tsai I.J."/>
        </authorList>
    </citation>
    <scope>NUCLEOTIDE SEQUENCE [LARGE SCALE GENOMIC DNA]</scope>
    <source>
        <strain evidence="17">cv. Chaw 1501</strain>
        <tissue evidence="16">Young leaves</tissue>
    </source>
</reference>
<dbReference type="SUPFAM" id="SSF52540">
    <property type="entry name" value="P-loop containing nucleoside triphosphate hydrolases"/>
    <property type="match status" value="1"/>
</dbReference>
<dbReference type="InterPro" id="IPR027417">
    <property type="entry name" value="P-loop_NTPase"/>
</dbReference>
<evidence type="ECO:0000256" key="10">
    <source>
        <dbReference type="ARBA" id="ARBA00022840"/>
    </source>
</evidence>
<keyword evidence="11" id="KW-0809">Transit peptide</keyword>
<keyword evidence="8 14" id="KW-0547">Nucleotide-binding</keyword>
<dbReference type="SMART" id="SM00382">
    <property type="entry name" value="AAA"/>
    <property type="match status" value="1"/>
</dbReference>
<protein>
    <submittedName>
        <fullName evidence="16">AAA+ ATPase domain-containing protein</fullName>
    </submittedName>
</protein>
<keyword evidence="4" id="KW-0150">Chloroplast</keyword>
<evidence type="ECO:0000259" key="15">
    <source>
        <dbReference type="SMART" id="SM00382"/>
    </source>
</evidence>
<keyword evidence="12" id="KW-1133">Transmembrane helix</keyword>
<evidence type="ECO:0000256" key="2">
    <source>
        <dbReference type="ARBA" id="ARBA00004229"/>
    </source>
</evidence>
<keyword evidence="6" id="KW-0645">Protease</keyword>
<organism evidence="16 17">
    <name type="scientific">Cinnamomum micranthum f. kanehirae</name>
    <dbReference type="NCBI Taxonomy" id="337451"/>
    <lineage>
        <taxon>Eukaryota</taxon>
        <taxon>Viridiplantae</taxon>
        <taxon>Streptophyta</taxon>
        <taxon>Embryophyta</taxon>
        <taxon>Tracheophyta</taxon>
        <taxon>Spermatophyta</taxon>
        <taxon>Magnoliopsida</taxon>
        <taxon>Magnoliidae</taxon>
        <taxon>Laurales</taxon>
        <taxon>Lauraceae</taxon>
        <taxon>Cinnamomum</taxon>
    </lineage>
</organism>
<evidence type="ECO:0000256" key="7">
    <source>
        <dbReference type="ARBA" id="ARBA00022692"/>
    </source>
</evidence>
<dbReference type="Pfam" id="PF00004">
    <property type="entry name" value="AAA"/>
    <property type="match status" value="1"/>
</dbReference>
<dbReference type="PANTHER" id="PTHR23076">
    <property type="entry name" value="METALLOPROTEASE M41 FTSH"/>
    <property type="match status" value="1"/>
</dbReference>
<evidence type="ECO:0000256" key="6">
    <source>
        <dbReference type="ARBA" id="ARBA00022670"/>
    </source>
</evidence>
<dbReference type="InterPro" id="IPR003593">
    <property type="entry name" value="AAA+_ATPase"/>
</dbReference>
<sequence length="563" mass="61847">MPSFSVLSNLTVMGTHVSCFNPSLFPNNGEKLKLQLRKIQSLEKYRRLSAAGSLSDNCSKSVSFLSRSCFCKSQSGSQSCKGIRSRIDGNSEKIKTLMRSGENRRLRRRFSLRLRPRLRLLSVRMKWVAMKLKEASLQGILEAIGVSLRKNFKRVTISTSVSVGLGLFYLFLKLTAVPSSKVVPYSDLITNLQGGQVSKVLFEEGSRRIFYNMPQNTENSAAESDENSSSVGNNLVPTRARASAPEWEYCTRKIDHDEIFCANSPAKKRRPSNQTVGFDDVEGVDAAKTELMEIVSCLRGAINYNKLGAKLPRGVLLVGPPGTGKTLLARAVAGEAGVPFFTVSASEFVELFVGRGAARIRDLFSVARKCTPSIIFIDELDAVGGKRGRSFNDERDQTLNQLLTEMDGFESDTKVVVIAATNRPEALDPALCRPGRFSRKVFVGEPDFDGRKKILAIHLRGVPLEEDSQLICNLVASLTPGFVGADLANIVNEAALLAARRGGEVVIREDIMAAIERAKFGINDRQFTPSTIGKELGKLFSWMPSQVRSNDPRGDGMGYQTLS</sequence>
<evidence type="ECO:0000256" key="5">
    <source>
        <dbReference type="ARBA" id="ARBA00022640"/>
    </source>
</evidence>
<dbReference type="Pfam" id="PF17862">
    <property type="entry name" value="AAA_lid_3"/>
    <property type="match status" value="1"/>
</dbReference>
<evidence type="ECO:0000256" key="1">
    <source>
        <dbReference type="ARBA" id="ARBA00004141"/>
    </source>
</evidence>
<keyword evidence="10 14" id="KW-0067">ATP-binding</keyword>
<keyword evidence="17" id="KW-1185">Reference proteome</keyword>
<evidence type="ECO:0000313" key="17">
    <source>
        <dbReference type="Proteomes" id="UP000283530"/>
    </source>
</evidence>
<dbReference type="OrthoDB" id="1413014at2759"/>
<dbReference type="InterPro" id="IPR003959">
    <property type="entry name" value="ATPase_AAA_core"/>
</dbReference>
<evidence type="ECO:0000256" key="3">
    <source>
        <dbReference type="ARBA" id="ARBA00006914"/>
    </source>
</evidence>
<dbReference type="FunFam" id="1.10.8.60:FF:000061">
    <property type="entry name" value="Probable inactive ATP-dependent zinc metalloprotease FTSHI 4, chloroplastic"/>
    <property type="match status" value="1"/>
</dbReference>
<comment type="subcellular location">
    <subcellularLocation>
        <location evidence="1">Membrane</location>
        <topology evidence="1">Multi-pass membrane protein</topology>
    </subcellularLocation>
    <subcellularLocation>
        <location evidence="2">Plastid</location>
        <location evidence="2">Chloroplast</location>
    </subcellularLocation>
</comment>
<dbReference type="PANTHER" id="PTHR23076:SF110">
    <property type="entry name" value="INACTIVE ATP-DEPENDENT ZINC METALLOPROTEASE FTSHI 3, CHLOROPLASTIC-RELATED"/>
    <property type="match status" value="1"/>
</dbReference>
<feature type="domain" description="AAA+ ATPase" evidence="15">
    <location>
        <begin position="311"/>
        <end position="447"/>
    </location>
</feature>
<evidence type="ECO:0000256" key="8">
    <source>
        <dbReference type="ARBA" id="ARBA00022741"/>
    </source>
</evidence>
<dbReference type="EMBL" id="QPKB01000002">
    <property type="protein sequence ID" value="RWR77047.1"/>
    <property type="molecule type" value="Genomic_DNA"/>
</dbReference>
<evidence type="ECO:0000313" key="16">
    <source>
        <dbReference type="EMBL" id="RWR77047.1"/>
    </source>
</evidence>
<dbReference type="InterPro" id="IPR003960">
    <property type="entry name" value="ATPase_AAA_CS"/>
</dbReference>
<keyword evidence="5" id="KW-0934">Plastid</keyword>
<dbReference type="Proteomes" id="UP000283530">
    <property type="component" value="Unassembled WGS sequence"/>
</dbReference>
<dbReference type="AlphaFoldDB" id="A0A443NEV2"/>
<dbReference type="Gene3D" id="1.10.8.60">
    <property type="match status" value="1"/>
</dbReference>
<comment type="caution">
    <text evidence="16">The sequence shown here is derived from an EMBL/GenBank/DDBJ whole genome shotgun (WGS) entry which is preliminary data.</text>
</comment>
<dbReference type="GO" id="GO:0016887">
    <property type="term" value="F:ATP hydrolysis activity"/>
    <property type="evidence" value="ECO:0007669"/>
    <property type="project" value="InterPro"/>
</dbReference>
<gene>
    <name evidence="16" type="ORF">CKAN_00552000</name>
</gene>
<keyword evidence="7" id="KW-0812">Transmembrane</keyword>
<dbReference type="FunFam" id="3.40.50.300:FF:000277">
    <property type="entry name" value="ATP-dependent zinc metalloprotease FtsH"/>
    <property type="match status" value="1"/>
</dbReference>
<dbReference type="GO" id="GO:0009535">
    <property type="term" value="C:chloroplast thylakoid membrane"/>
    <property type="evidence" value="ECO:0007669"/>
    <property type="project" value="TreeGrafter"/>
</dbReference>
<dbReference type="CDD" id="cd19501">
    <property type="entry name" value="RecA-like_FtsH"/>
    <property type="match status" value="1"/>
</dbReference>
<evidence type="ECO:0000256" key="9">
    <source>
        <dbReference type="ARBA" id="ARBA00022801"/>
    </source>
</evidence>
<name>A0A443NEV2_9MAGN</name>
<dbReference type="Gene3D" id="3.40.50.300">
    <property type="entry name" value="P-loop containing nucleotide triphosphate hydrolases"/>
    <property type="match status" value="1"/>
</dbReference>
<evidence type="ECO:0000256" key="12">
    <source>
        <dbReference type="ARBA" id="ARBA00022989"/>
    </source>
</evidence>
<evidence type="ECO:0000256" key="13">
    <source>
        <dbReference type="ARBA" id="ARBA00023136"/>
    </source>
</evidence>
<evidence type="ECO:0000256" key="4">
    <source>
        <dbReference type="ARBA" id="ARBA00022528"/>
    </source>
</evidence>
<dbReference type="GO" id="GO:0004176">
    <property type="term" value="F:ATP-dependent peptidase activity"/>
    <property type="evidence" value="ECO:0007669"/>
    <property type="project" value="TreeGrafter"/>
</dbReference>
<accession>A0A443NEV2</accession>
<comment type="similarity">
    <text evidence="3 14">Belongs to the AAA ATPase family.</text>
</comment>
<dbReference type="STRING" id="337451.A0A443NEV2"/>
<keyword evidence="9" id="KW-0378">Hydrolase</keyword>
<dbReference type="GO" id="GO:0006508">
    <property type="term" value="P:proteolysis"/>
    <property type="evidence" value="ECO:0007669"/>
    <property type="project" value="UniProtKB-KW"/>
</dbReference>
<dbReference type="InterPro" id="IPR041569">
    <property type="entry name" value="AAA_lid_3"/>
</dbReference>
<evidence type="ECO:0000256" key="11">
    <source>
        <dbReference type="ARBA" id="ARBA00022946"/>
    </source>
</evidence>
<proteinExistence type="inferred from homology"/>
<evidence type="ECO:0000256" key="14">
    <source>
        <dbReference type="RuleBase" id="RU003651"/>
    </source>
</evidence>